<evidence type="ECO:0000256" key="5">
    <source>
        <dbReference type="ARBA" id="ARBA00022840"/>
    </source>
</evidence>
<evidence type="ECO:0000313" key="9">
    <source>
        <dbReference type="Proteomes" id="UP000199550"/>
    </source>
</evidence>
<dbReference type="RefSeq" id="WP_090191969.1">
    <property type="nucleotide sequence ID" value="NZ_FOTF01000041.1"/>
</dbReference>
<evidence type="ECO:0000259" key="7">
    <source>
        <dbReference type="SMART" id="SM00072"/>
    </source>
</evidence>
<dbReference type="InterPro" id="IPR027417">
    <property type="entry name" value="P-loop_NTPase"/>
</dbReference>
<organism evidence="8 9">
    <name type="scientific">Loktanella salsilacus</name>
    <dbReference type="NCBI Taxonomy" id="195913"/>
    <lineage>
        <taxon>Bacteria</taxon>
        <taxon>Pseudomonadati</taxon>
        <taxon>Pseudomonadota</taxon>
        <taxon>Alphaproteobacteria</taxon>
        <taxon>Rhodobacterales</taxon>
        <taxon>Roseobacteraceae</taxon>
        <taxon>Loktanella</taxon>
    </lineage>
</organism>
<keyword evidence="5 6" id="KW-0067">ATP-binding</keyword>
<dbReference type="EMBL" id="FOTF01000041">
    <property type="protein sequence ID" value="SFL68201.1"/>
    <property type="molecule type" value="Genomic_DNA"/>
</dbReference>
<keyword evidence="4 6" id="KW-0547">Nucleotide-binding</keyword>
<dbReference type="SMART" id="SM00072">
    <property type="entry name" value="GuKc"/>
    <property type="match status" value="1"/>
</dbReference>
<proteinExistence type="inferred from homology"/>
<feature type="binding site" evidence="6">
    <location>
        <begin position="11"/>
        <end position="18"/>
    </location>
    <ligand>
        <name>ATP</name>
        <dbReference type="ChEBI" id="CHEBI:30616"/>
    </ligand>
</feature>
<dbReference type="AlphaFoldDB" id="A0A1I4JPH5"/>
<comment type="similarity">
    <text evidence="6">Belongs to the ribose 1,5-bisphosphokinase family.</text>
</comment>
<evidence type="ECO:0000256" key="3">
    <source>
        <dbReference type="ARBA" id="ARBA00022679"/>
    </source>
</evidence>
<comment type="pathway">
    <text evidence="2 6">Metabolic intermediate biosynthesis; 5-phospho-alpha-D-ribose 1-diphosphate biosynthesis; 5-phospho-alpha-D-ribose 1-diphosphate from D-ribose 5-phosphate (route II): step 3/3.</text>
</comment>
<keyword evidence="8" id="KW-0418">Kinase</keyword>
<reference evidence="8 9" key="1">
    <citation type="submission" date="2016-10" db="EMBL/GenBank/DDBJ databases">
        <authorList>
            <person name="de Groot N.N."/>
        </authorList>
    </citation>
    <scope>NUCLEOTIDE SEQUENCE [LARGE SCALE GENOMIC DNA]</scope>
    <source>
        <strain evidence="8 9">DSM 16199</strain>
    </source>
</reference>
<comment type="catalytic activity">
    <reaction evidence="1 6">
        <text>alpha-D-ribose 1,5-bisphosphate + ATP = 5-phospho-alpha-D-ribose 1-diphosphate + ADP</text>
        <dbReference type="Rhea" id="RHEA:20109"/>
        <dbReference type="ChEBI" id="CHEBI:30616"/>
        <dbReference type="ChEBI" id="CHEBI:58017"/>
        <dbReference type="ChEBI" id="CHEBI:68688"/>
        <dbReference type="ChEBI" id="CHEBI:456216"/>
        <dbReference type="EC" id="2.7.4.23"/>
    </reaction>
</comment>
<accession>A0A1I4JPH5</accession>
<evidence type="ECO:0000313" key="8">
    <source>
        <dbReference type="EMBL" id="SFL68201.1"/>
    </source>
</evidence>
<feature type="domain" description="Guanylate kinase/L-type calcium channel beta subunit" evidence="7">
    <location>
        <begin position="3"/>
        <end position="181"/>
    </location>
</feature>
<dbReference type="InterPro" id="IPR012699">
    <property type="entry name" value="PhnN"/>
</dbReference>
<keyword evidence="9" id="KW-1185">Reference proteome</keyword>
<dbReference type="GO" id="GO:0005524">
    <property type="term" value="F:ATP binding"/>
    <property type="evidence" value="ECO:0007669"/>
    <property type="project" value="UniProtKB-KW"/>
</dbReference>
<dbReference type="Proteomes" id="UP000199550">
    <property type="component" value="Unassembled WGS sequence"/>
</dbReference>
<dbReference type="SUPFAM" id="SSF52540">
    <property type="entry name" value="P-loop containing nucleoside triphosphate hydrolases"/>
    <property type="match status" value="1"/>
</dbReference>
<comment type="function">
    <text evidence="6">Catalyzes the phosphorylation of ribose 1,5-bisphosphate to 5-phospho-D-ribosyl alpha-1-diphosphate (PRPP).</text>
</comment>
<gene>
    <name evidence="6" type="primary">phnN</name>
    <name evidence="8" type="ORF">SAMN04488004_14114</name>
</gene>
<dbReference type="GO" id="GO:0005829">
    <property type="term" value="C:cytosol"/>
    <property type="evidence" value="ECO:0007669"/>
    <property type="project" value="TreeGrafter"/>
</dbReference>
<evidence type="ECO:0000256" key="6">
    <source>
        <dbReference type="HAMAP-Rule" id="MF_00836"/>
    </source>
</evidence>
<dbReference type="OrthoDB" id="341217at2"/>
<dbReference type="Pfam" id="PF13671">
    <property type="entry name" value="AAA_33"/>
    <property type="match status" value="1"/>
</dbReference>
<evidence type="ECO:0000256" key="2">
    <source>
        <dbReference type="ARBA" id="ARBA00005069"/>
    </source>
</evidence>
<name>A0A1I4JPH5_9RHOB</name>
<dbReference type="UniPathway" id="UPA00087">
    <property type="reaction ID" value="UER00175"/>
</dbReference>
<dbReference type="GO" id="GO:0006015">
    <property type="term" value="P:5-phosphoribose 1-diphosphate biosynthetic process"/>
    <property type="evidence" value="ECO:0007669"/>
    <property type="project" value="UniProtKB-UniRule"/>
</dbReference>
<evidence type="ECO:0000256" key="4">
    <source>
        <dbReference type="ARBA" id="ARBA00022741"/>
    </source>
</evidence>
<dbReference type="EC" id="2.7.4.23" evidence="6"/>
<evidence type="ECO:0000256" key="1">
    <source>
        <dbReference type="ARBA" id="ARBA00000373"/>
    </source>
</evidence>
<dbReference type="GO" id="GO:0019634">
    <property type="term" value="P:organic phosphonate metabolic process"/>
    <property type="evidence" value="ECO:0007669"/>
    <property type="project" value="UniProtKB-UniRule"/>
</dbReference>
<dbReference type="NCBIfam" id="TIGR02322">
    <property type="entry name" value="phosphon_PhnN"/>
    <property type="match status" value="1"/>
</dbReference>
<dbReference type="Gene3D" id="3.40.50.300">
    <property type="entry name" value="P-loop containing nucleotide triphosphate hydrolases"/>
    <property type="match status" value="1"/>
</dbReference>
<protein>
    <recommendedName>
        <fullName evidence="6">Ribose 1,5-bisphosphate phosphokinase PhnN</fullName>
        <ecNumber evidence="6">2.7.4.23</ecNumber>
    </recommendedName>
    <alternativeName>
        <fullName evidence="6">Ribose 1,5-bisphosphokinase</fullName>
    </alternativeName>
</protein>
<keyword evidence="3 6" id="KW-0808">Transferase</keyword>
<dbReference type="PANTHER" id="PTHR23117">
    <property type="entry name" value="GUANYLATE KINASE-RELATED"/>
    <property type="match status" value="1"/>
</dbReference>
<sequence length="181" mass="19413">MTHGRLIAVVGPSGVGKDSVIDGLCRVRPALHRVRRVITRDADAGGEDFDARSQDDFEEMVAQGLFCLDWAAHGLRYGIRSNVLTRLARGEDCIVNLSRAVLAEAAHLAPDFVVLALTASPKVLQERLAGRARETEAEIAARLARDAACVPADLNVMSVSNDGPLDDTVMRVLAGIYPARG</sequence>
<dbReference type="STRING" id="195913.SAMN04488004_14114"/>
<dbReference type="PANTHER" id="PTHR23117:SF8">
    <property type="entry name" value="RIBOSE 1,5-BISPHOSPHATE PHOSPHOKINASE PHNN"/>
    <property type="match status" value="1"/>
</dbReference>
<dbReference type="GO" id="GO:0033863">
    <property type="term" value="F:ribose 1,5-bisphosphate phosphokinase activity"/>
    <property type="evidence" value="ECO:0007669"/>
    <property type="project" value="UniProtKB-UniRule"/>
</dbReference>
<dbReference type="HAMAP" id="MF_00836">
    <property type="entry name" value="PhnN"/>
    <property type="match status" value="1"/>
</dbReference>
<dbReference type="InterPro" id="IPR008145">
    <property type="entry name" value="GK/Ca_channel_bsu"/>
</dbReference>